<keyword evidence="1" id="KW-0472">Membrane</keyword>
<keyword evidence="1" id="KW-0812">Transmembrane</keyword>
<name>A0A1D2LD97_BROTH</name>
<dbReference type="AlphaFoldDB" id="A0A1D2LD97"/>
<reference evidence="2 3" key="1">
    <citation type="submission" date="2017-09" db="EMBL/GenBank/DDBJ databases">
        <title>Complete Genome Sequences of Two Strains of the Meat Spoilage Bacterium Brochothrix thermosphacta Isolated from Ground Chicken.</title>
        <authorList>
            <person name="Paoli G.C."/>
            <person name="Wijey C."/>
            <person name="Chen C.-Y."/>
            <person name="Nguyen L."/>
            <person name="Yan X."/>
            <person name="Irwin P.L."/>
        </authorList>
    </citation>
    <scope>NUCLEOTIDE SEQUENCE [LARGE SCALE GENOMIC DNA]</scope>
    <source>
        <strain evidence="2 3">BI</strain>
    </source>
</reference>
<accession>A0A1D2LD97</accession>
<organism evidence="2 3">
    <name type="scientific">Brochothrix thermosphacta</name>
    <name type="common">Microbacterium thermosphactum</name>
    <dbReference type="NCBI Taxonomy" id="2756"/>
    <lineage>
        <taxon>Bacteria</taxon>
        <taxon>Bacillati</taxon>
        <taxon>Bacillota</taxon>
        <taxon>Bacilli</taxon>
        <taxon>Bacillales</taxon>
        <taxon>Listeriaceae</taxon>
        <taxon>Brochothrix</taxon>
    </lineage>
</organism>
<gene>
    <name evidence="2" type="ORF">CNY62_11525</name>
</gene>
<dbReference type="EMBL" id="CP023483">
    <property type="protein sequence ID" value="ATF26936.1"/>
    <property type="molecule type" value="Genomic_DNA"/>
</dbReference>
<evidence type="ECO:0000256" key="1">
    <source>
        <dbReference type="SAM" id="Phobius"/>
    </source>
</evidence>
<feature type="transmembrane region" description="Helical" evidence="1">
    <location>
        <begin position="34"/>
        <end position="53"/>
    </location>
</feature>
<evidence type="ECO:0000313" key="3">
    <source>
        <dbReference type="Proteomes" id="UP000243591"/>
    </source>
</evidence>
<keyword evidence="3" id="KW-1185">Reference proteome</keyword>
<sequence length="61" mass="7034">MKELFIVAMIIFVVTAIGDICFTVPTENPQRIFFFLGKYSVVTIIYIVLTLIVNKIRKKHS</sequence>
<protein>
    <submittedName>
        <fullName evidence="2">Uncharacterized protein</fullName>
    </submittedName>
</protein>
<dbReference type="KEGG" id="bths:CNY62_11525"/>
<keyword evidence="1" id="KW-1133">Transmembrane helix</keyword>
<proteinExistence type="predicted"/>
<evidence type="ECO:0000313" key="2">
    <source>
        <dbReference type="EMBL" id="ATF26936.1"/>
    </source>
</evidence>
<dbReference type="Proteomes" id="UP000243591">
    <property type="component" value="Chromosome"/>
</dbReference>